<name>A0A9P0MNW4_NEZVI</name>
<evidence type="ECO:0000256" key="1">
    <source>
        <dbReference type="SAM" id="MobiDB-lite"/>
    </source>
</evidence>
<feature type="region of interest" description="Disordered" evidence="1">
    <location>
        <begin position="547"/>
        <end position="571"/>
    </location>
</feature>
<feature type="region of interest" description="Disordered" evidence="1">
    <location>
        <begin position="313"/>
        <end position="340"/>
    </location>
</feature>
<sequence>MSSGGACVRFKQNAWKKDLCSNCYRPKEEHQEQPKPPPPSLPLIDPSQSILANLKKKKKLKKKSVRFTEQESEVIGYGGADSSSEEDDYEWVETKEEEREVIGEEEKALERLTKTNTDYNSLLGNLNSNTGVLPLGKQQKQTLQVTIQPFGMSDNNKKTNLNKLVQEETPVITSIPEIKEIKPLEKKVEEEKVKEEQPMPLMKTIIIENKAPVKEETRGTPEGRKTQITRGSMITKNHEQVKNKLYIQNVIQTKIENRRSITQLKDDNDNKTETEINKIIINTGSSVEEKNARNATEGEVTVKVLKLVGNGLAESREMAGEPDGRADSDEPETPLTPPPRASFLHREAQLALSQITVPPSEPTPTPTPPPPPQAPTPPMTTPTPPPLPTTPPPTPPPPSPPASPPARSKRPAPKPPAPETRRRGSLTDSGEKKKTRVRHTLRKLLRFGSREEEPKTPEDEGPPRPRPQIIHPLDLNKSAVEVLPPASPEKNPPEIYNSTASLTTYSVGRPSKPPPPPRSESLNLMERLRPSPNSENNVYANLEGRCGITPVKPQRTGSMRDTNSTTTKDNITKESSKQCTIQNDSDNVYECVGVSSAPECDMSLPTYYGSETESDIYYPYITFQNGECKTKMKRKERGIVHSTLEENYGAVIIANHDALTNLFHQIMSKKPDLPKDMQGIEWKWNSFDVDEEEVQKIGNLTFINARIKEIPLTLSVTSIESSIPDIMEPLTQFKCTVPIKCLQNGNNAFITVMRRKKIERLLSFAKKLERSAESVREGVYILLQVVKYLSVSKGKVNVENFIVFTSENSPSAAYLPAEESETICAEDCLREMCKQLLGPLPLGRVLEKCNISEAEGVLEVWLWGPASPLALPSLARWLDLERANFLNALVSNRNAVVDKEQLAFLVRASPKSIAHSSQIIEHNAS</sequence>
<feature type="compositionally biased region" description="Polar residues" evidence="1">
    <location>
        <begin position="555"/>
        <end position="569"/>
    </location>
</feature>
<reference evidence="2" key="1">
    <citation type="submission" date="2022-01" db="EMBL/GenBank/DDBJ databases">
        <authorList>
            <person name="King R."/>
        </authorList>
    </citation>
    <scope>NUCLEOTIDE SEQUENCE</scope>
</reference>
<evidence type="ECO:0000313" key="2">
    <source>
        <dbReference type="EMBL" id="CAH1399370.1"/>
    </source>
</evidence>
<dbReference type="PANTHER" id="PTHR37970">
    <property type="entry name" value="PROTEIN CBG08587"/>
    <property type="match status" value="1"/>
</dbReference>
<dbReference type="PRINTS" id="PR01217">
    <property type="entry name" value="PRICHEXTENSN"/>
</dbReference>
<protein>
    <submittedName>
        <fullName evidence="2">Uncharacterized protein</fullName>
    </submittedName>
</protein>
<dbReference type="Proteomes" id="UP001152798">
    <property type="component" value="Chromosome 4"/>
</dbReference>
<feature type="compositionally biased region" description="Basic and acidic residues" evidence="1">
    <location>
        <begin position="448"/>
        <end position="463"/>
    </location>
</feature>
<feature type="compositionally biased region" description="Pro residues" evidence="1">
    <location>
        <begin position="359"/>
        <end position="404"/>
    </location>
</feature>
<feature type="compositionally biased region" description="Basic and acidic residues" evidence="1">
    <location>
        <begin position="314"/>
        <end position="328"/>
    </location>
</feature>
<accession>A0A9P0MNW4</accession>
<proteinExistence type="predicted"/>
<organism evidence="2 3">
    <name type="scientific">Nezara viridula</name>
    <name type="common">Southern green stink bug</name>
    <name type="synonym">Cimex viridulus</name>
    <dbReference type="NCBI Taxonomy" id="85310"/>
    <lineage>
        <taxon>Eukaryota</taxon>
        <taxon>Metazoa</taxon>
        <taxon>Ecdysozoa</taxon>
        <taxon>Arthropoda</taxon>
        <taxon>Hexapoda</taxon>
        <taxon>Insecta</taxon>
        <taxon>Pterygota</taxon>
        <taxon>Neoptera</taxon>
        <taxon>Paraneoptera</taxon>
        <taxon>Hemiptera</taxon>
        <taxon>Heteroptera</taxon>
        <taxon>Panheteroptera</taxon>
        <taxon>Pentatomomorpha</taxon>
        <taxon>Pentatomoidea</taxon>
        <taxon>Pentatomidae</taxon>
        <taxon>Pentatominae</taxon>
        <taxon>Nezara</taxon>
    </lineage>
</organism>
<feature type="region of interest" description="Disordered" evidence="1">
    <location>
        <begin position="504"/>
        <end position="523"/>
    </location>
</feature>
<dbReference type="PANTHER" id="PTHR37970:SF1">
    <property type="entry name" value="SERINE-RICH ADHESIN FOR PLATELETS"/>
    <property type="match status" value="1"/>
</dbReference>
<dbReference type="EMBL" id="OV725080">
    <property type="protein sequence ID" value="CAH1399370.1"/>
    <property type="molecule type" value="Genomic_DNA"/>
</dbReference>
<evidence type="ECO:0000313" key="3">
    <source>
        <dbReference type="Proteomes" id="UP001152798"/>
    </source>
</evidence>
<keyword evidence="3" id="KW-1185">Reference proteome</keyword>
<feature type="region of interest" description="Disordered" evidence="1">
    <location>
        <begin position="356"/>
        <end position="471"/>
    </location>
</feature>
<feature type="compositionally biased region" description="Basic residues" evidence="1">
    <location>
        <begin position="433"/>
        <end position="445"/>
    </location>
</feature>
<dbReference type="OrthoDB" id="6381867at2759"/>
<dbReference type="AlphaFoldDB" id="A0A9P0MNW4"/>
<feature type="region of interest" description="Disordered" evidence="1">
    <location>
        <begin position="26"/>
        <end position="46"/>
    </location>
</feature>
<gene>
    <name evidence="2" type="ORF">NEZAVI_LOCUS8833</name>
</gene>